<evidence type="ECO:0000313" key="1">
    <source>
        <dbReference type="EMBL" id="KAI0299748.1"/>
    </source>
</evidence>
<comment type="caution">
    <text evidence="1">The sequence shown here is derived from an EMBL/GenBank/DDBJ whole genome shotgun (WGS) entry which is preliminary data.</text>
</comment>
<proteinExistence type="predicted"/>
<accession>A0AAD4M387</accession>
<evidence type="ECO:0000313" key="2">
    <source>
        <dbReference type="Proteomes" id="UP001203297"/>
    </source>
</evidence>
<organism evidence="1 2">
    <name type="scientific">Multifurca ochricompacta</name>
    <dbReference type="NCBI Taxonomy" id="376703"/>
    <lineage>
        <taxon>Eukaryota</taxon>
        <taxon>Fungi</taxon>
        <taxon>Dikarya</taxon>
        <taxon>Basidiomycota</taxon>
        <taxon>Agaricomycotina</taxon>
        <taxon>Agaricomycetes</taxon>
        <taxon>Russulales</taxon>
        <taxon>Russulaceae</taxon>
        <taxon>Multifurca</taxon>
    </lineage>
</organism>
<gene>
    <name evidence="1" type="ORF">B0F90DRAFT_587860</name>
</gene>
<dbReference type="Proteomes" id="UP001203297">
    <property type="component" value="Unassembled WGS sequence"/>
</dbReference>
<name>A0AAD4M387_9AGAM</name>
<dbReference type="AlphaFoldDB" id="A0AAD4M387"/>
<protein>
    <submittedName>
        <fullName evidence="1">Uncharacterized protein</fullName>
    </submittedName>
</protein>
<dbReference type="EMBL" id="WTXG01000021">
    <property type="protein sequence ID" value="KAI0299748.1"/>
    <property type="molecule type" value="Genomic_DNA"/>
</dbReference>
<reference evidence="1" key="1">
    <citation type="journal article" date="2022" name="New Phytol.">
        <title>Evolutionary transition to the ectomycorrhizal habit in the genomes of a hyperdiverse lineage of mushroom-forming fungi.</title>
        <authorList>
            <person name="Looney B."/>
            <person name="Miyauchi S."/>
            <person name="Morin E."/>
            <person name="Drula E."/>
            <person name="Courty P.E."/>
            <person name="Kohler A."/>
            <person name="Kuo A."/>
            <person name="LaButti K."/>
            <person name="Pangilinan J."/>
            <person name="Lipzen A."/>
            <person name="Riley R."/>
            <person name="Andreopoulos W."/>
            <person name="He G."/>
            <person name="Johnson J."/>
            <person name="Nolan M."/>
            <person name="Tritt A."/>
            <person name="Barry K.W."/>
            <person name="Grigoriev I.V."/>
            <person name="Nagy L.G."/>
            <person name="Hibbett D."/>
            <person name="Henrissat B."/>
            <person name="Matheny P.B."/>
            <person name="Labbe J."/>
            <person name="Martin F.M."/>
        </authorList>
    </citation>
    <scope>NUCLEOTIDE SEQUENCE</scope>
    <source>
        <strain evidence="1">BPL690</strain>
    </source>
</reference>
<keyword evidence="2" id="KW-1185">Reference proteome</keyword>
<sequence length="65" mass="7682">MMRSSYVYSTRFVRLQRETFVYMGPPFIGYFCALQNDIGGQALLQIAYDRVRLYREALFDEDVSL</sequence>